<comment type="caution">
    <text evidence="2">The sequence shown here is derived from an EMBL/GenBank/DDBJ whole genome shotgun (WGS) entry which is preliminary data.</text>
</comment>
<dbReference type="Proteomes" id="UP000317650">
    <property type="component" value="Chromosome 6"/>
</dbReference>
<protein>
    <submittedName>
        <fullName evidence="2">Uncharacterized protein</fullName>
    </submittedName>
</protein>
<keyword evidence="3" id="KW-1185">Reference proteome</keyword>
<evidence type="ECO:0000313" key="2">
    <source>
        <dbReference type="EMBL" id="THU49518.1"/>
    </source>
</evidence>
<proteinExistence type="predicted"/>
<sequence length="66" mass="7020">MEDAVPLRANRGPSSHFSGGGASSLGVFNFPIVAPIEMHAIVLQCELTLTQPTNERAKGSITTKMH</sequence>
<dbReference type="AlphaFoldDB" id="A0A4S8IM14"/>
<evidence type="ECO:0000313" key="3">
    <source>
        <dbReference type="Proteomes" id="UP000317650"/>
    </source>
</evidence>
<evidence type="ECO:0000256" key="1">
    <source>
        <dbReference type="SAM" id="MobiDB-lite"/>
    </source>
</evidence>
<dbReference type="EMBL" id="PYDT01000009">
    <property type="protein sequence ID" value="THU49518.1"/>
    <property type="molecule type" value="Genomic_DNA"/>
</dbReference>
<gene>
    <name evidence="2" type="ORF">C4D60_Mb06t10410</name>
</gene>
<accession>A0A4S8IM14</accession>
<name>A0A4S8IM14_MUSBA</name>
<feature type="region of interest" description="Disordered" evidence="1">
    <location>
        <begin position="1"/>
        <end position="22"/>
    </location>
</feature>
<organism evidence="2 3">
    <name type="scientific">Musa balbisiana</name>
    <name type="common">Banana</name>
    <dbReference type="NCBI Taxonomy" id="52838"/>
    <lineage>
        <taxon>Eukaryota</taxon>
        <taxon>Viridiplantae</taxon>
        <taxon>Streptophyta</taxon>
        <taxon>Embryophyta</taxon>
        <taxon>Tracheophyta</taxon>
        <taxon>Spermatophyta</taxon>
        <taxon>Magnoliopsida</taxon>
        <taxon>Liliopsida</taxon>
        <taxon>Zingiberales</taxon>
        <taxon>Musaceae</taxon>
        <taxon>Musa</taxon>
    </lineage>
</organism>
<reference evidence="2 3" key="1">
    <citation type="journal article" date="2019" name="Nat. Plants">
        <title>Genome sequencing of Musa balbisiana reveals subgenome evolution and function divergence in polyploid bananas.</title>
        <authorList>
            <person name="Yao X."/>
        </authorList>
    </citation>
    <scope>NUCLEOTIDE SEQUENCE [LARGE SCALE GENOMIC DNA]</scope>
    <source>
        <strain evidence="3">cv. DH-PKW</strain>
        <tissue evidence="2">Leaves</tissue>
    </source>
</reference>